<evidence type="ECO:0000256" key="3">
    <source>
        <dbReference type="ARBA" id="ARBA00010139"/>
    </source>
</evidence>
<dbReference type="EMBL" id="JBFXLS010000031">
    <property type="protein sequence ID" value="KAL2826225.1"/>
    <property type="molecule type" value="Genomic_DNA"/>
</dbReference>
<comment type="similarity">
    <text evidence="3">Belongs to the FAD-binding monooxygenase family.</text>
</comment>
<evidence type="ECO:0000256" key="5">
    <source>
        <dbReference type="ARBA" id="ARBA00022827"/>
    </source>
</evidence>
<name>A0ABR4IER4_9EURO</name>
<sequence length="645" mass="71052">MTISATTDTIDVLDAIASRATKERSYHTSSANTVGKLPLPIYHSTNAWLKDLAYDPWPNSIVQTESIDSSRAATTHTRVLIVGAGYGGLLFSVRLLQAGFSLEDLILVDSAGGFGGTWYWNRYPGLMCDIESYIYMPLLEETGHAPSRKYVPGEELRGHAETIAAKWQLQERTLFHTTVKSLEWDEDEGQWIAQAVRSSTGEKEGNSTLTITATLAILATGTLSKPKVPDLPGMDNFQGHIFHTARWDYDYTGGSPIEPAMHRLQGKRVGVIGTGSTAVQVIPQLASWSNELLVFQRTPAAVGLQKNQVTDRVWWKDSIQKAGSGWQRKRSENFNAFISNSNEKDLENLINDGWTISPSFSAAIGGTLNMHPDFLELAKGLDRPRQEAAQHHIRSTVRDPRTAEALINLNYGWCKRPCFHQGYLETYNLPHVRLIKTDSQGVTGLTTKGILVGGTEYELDLVVLATGYDVGSLCPAERAQVMITGSGAESMAQKWARGPTTLHGVMTRGFPNLFFPGTSQAGVTANQSYMFDRAAEHVAYIIKNSCLRTGYFLDQVRIEPTQEAEEQWTMQVVARAGAFAATKVCGAGGYTIENRCESTDMDKMARHMPWGEGMASYVRILEDWRSSGRMEGLKIAHSNASGAVN</sequence>
<evidence type="ECO:0000256" key="6">
    <source>
        <dbReference type="ARBA" id="ARBA00022857"/>
    </source>
</evidence>
<dbReference type="Gene3D" id="3.50.50.60">
    <property type="entry name" value="FAD/NAD(P)-binding domain"/>
    <property type="match status" value="2"/>
</dbReference>
<dbReference type="PANTHER" id="PTHR43098:SF2">
    <property type="entry name" value="FAD-BINDING MONOOXYGENASE AUSB-RELATED"/>
    <property type="match status" value="1"/>
</dbReference>
<dbReference type="InterPro" id="IPR050775">
    <property type="entry name" value="FAD-binding_Monooxygenases"/>
</dbReference>
<reference evidence="9 10" key="1">
    <citation type="submission" date="2024-07" db="EMBL/GenBank/DDBJ databases">
        <title>Section-level genome sequencing and comparative genomics of Aspergillus sections Usti and Cavernicolus.</title>
        <authorList>
            <consortium name="Lawrence Berkeley National Laboratory"/>
            <person name="Nybo J.L."/>
            <person name="Vesth T.C."/>
            <person name="Theobald S."/>
            <person name="Frisvad J.C."/>
            <person name="Larsen T.O."/>
            <person name="Kjaerboelling I."/>
            <person name="Rothschild-Mancinelli K."/>
            <person name="Lyhne E.K."/>
            <person name="Kogle M.E."/>
            <person name="Barry K."/>
            <person name="Clum A."/>
            <person name="Na H."/>
            <person name="Ledsgaard L."/>
            <person name="Lin J."/>
            <person name="Lipzen A."/>
            <person name="Kuo A."/>
            <person name="Riley R."/>
            <person name="Mondo S."/>
            <person name="LaButti K."/>
            <person name="Haridas S."/>
            <person name="Pangalinan J."/>
            <person name="Salamov A.A."/>
            <person name="Simmons B.A."/>
            <person name="Magnuson J.K."/>
            <person name="Chen J."/>
            <person name="Drula E."/>
            <person name="Henrissat B."/>
            <person name="Wiebenga A."/>
            <person name="Lubbers R.J."/>
            <person name="Gomes A.C."/>
            <person name="Makela M.R."/>
            <person name="Stajich J."/>
            <person name="Grigoriev I.V."/>
            <person name="Mortensen U.H."/>
            <person name="De vries R.P."/>
            <person name="Baker S.E."/>
            <person name="Andersen M.R."/>
        </authorList>
    </citation>
    <scope>NUCLEOTIDE SEQUENCE [LARGE SCALE GENOMIC DNA]</scope>
    <source>
        <strain evidence="9 10">CBS 600.67</strain>
    </source>
</reference>
<dbReference type="InterPro" id="IPR023753">
    <property type="entry name" value="FAD/NAD-binding_dom"/>
</dbReference>
<evidence type="ECO:0000256" key="1">
    <source>
        <dbReference type="ARBA" id="ARBA00001974"/>
    </source>
</evidence>
<feature type="domain" description="FAD/NAD(P)-binding" evidence="8">
    <location>
        <begin position="78"/>
        <end position="302"/>
    </location>
</feature>
<keyword evidence="7" id="KW-0560">Oxidoreductase</keyword>
<evidence type="ECO:0000256" key="4">
    <source>
        <dbReference type="ARBA" id="ARBA00022630"/>
    </source>
</evidence>
<proteinExistence type="inferred from homology"/>
<evidence type="ECO:0000256" key="2">
    <source>
        <dbReference type="ARBA" id="ARBA00004721"/>
    </source>
</evidence>
<evidence type="ECO:0000256" key="7">
    <source>
        <dbReference type="ARBA" id="ARBA00023002"/>
    </source>
</evidence>
<dbReference type="SUPFAM" id="SSF51905">
    <property type="entry name" value="FAD/NAD(P)-binding domain"/>
    <property type="match status" value="1"/>
</dbReference>
<accession>A0ABR4IER4</accession>
<dbReference type="PANTHER" id="PTHR43098">
    <property type="entry name" value="L-ORNITHINE N(5)-MONOOXYGENASE-RELATED"/>
    <property type="match status" value="1"/>
</dbReference>
<comment type="caution">
    <text evidence="9">The sequence shown here is derived from an EMBL/GenBank/DDBJ whole genome shotgun (WGS) entry which is preliminary data.</text>
</comment>
<keyword evidence="6" id="KW-0521">NADP</keyword>
<dbReference type="Pfam" id="PF07992">
    <property type="entry name" value="Pyr_redox_2"/>
    <property type="match status" value="1"/>
</dbReference>
<evidence type="ECO:0000259" key="8">
    <source>
        <dbReference type="Pfam" id="PF07992"/>
    </source>
</evidence>
<evidence type="ECO:0000313" key="9">
    <source>
        <dbReference type="EMBL" id="KAL2826225.1"/>
    </source>
</evidence>
<comment type="cofactor">
    <cofactor evidence="1">
        <name>FAD</name>
        <dbReference type="ChEBI" id="CHEBI:57692"/>
    </cofactor>
</comment>
<organism evidence="9 10">
    <name type="scientific">Aspergillus cavernicola</name>
    <dbReference type="NCBI Taxonomy" id="176166"/>
    <lineage>
        <taxon>Eukaryota</taxon>
        <taxon>Fungi</taxon>
        <taxon>Dikarya</taxon>
        <taxon>Ascomycota</taxon>
        <taxon>Pezizomycotina</taxon>
        <taxon>Eurotiomycetes</taxon>
        <taxon>Eurotiomycetidae</taxon>
        <taxon>Eurotiales</taxon>
        <taxon>Aspergillaceae</taxon>
        <taxon>Aspergillus</taxon>
        <taxon>Aspergillus subgen. Nidulantes</taxon>
    </lineage>
</organism>
<protein>
    <recommendedName>
        <fullName evidence="8">FAD/NAD(P)-binding domain-containing protein</fullName>
    </recommendedName>
</protein>
<keyword evidence="4" id="KW-0285">Flavoprotein</keyword>
<keyword evidence="5" id="KW-0274">FAD</keyword>
<gene>
    <name evidence="9" type="ORF">BDW59DRAFT_161063</name>
</gene>
<evidence type="ECO:0000313" key="10">
    <source>
        <dbReference type="Proteomes" id="UP001610335"/>
    </source>
</evidence>
<keyword evidence="10" id="KW-1185">Reference proteome</keyword>
<comment type="pathway">
    <text evidence="2">Secondary metabolite biosynthesis; terpenoid biosynthesis.</text>
</comment>
<dbReference type="InterPro" id="IPR036188">
    <property type="entry name" value="FAD/NAD-bd_sf"/>
</dbReference>
<dbReference type="Proteomes" id="UP001610335">
    <property type="component" value="Unassembled WGS sequence"/>
</dbReference>